<protein>
    <recommendedName>
        <fullName evidence="3">Cytochrome c-type biogenesis protein H Ig-like domain-containing protein</fullName>
    </recommendedName>
</protein>
<dbReference type="EMBL" id="UINC01000983">
    <property type="protein sequence ID" value="SUZ66376.1"/>
    <property type="molecule type" value="Genomic_DNA"/>
</dbReference>
<sequence length="388" mass="42795">MGVVLLATSAWVVVSVVYFRSKPRWTDDDARKALYRDRFSEIESETKSQLIEAVDRAELGEELGVALLADLEDEDVDRDEGSSMLVGASLAVVVVALSVALYIHWGDPTAESVRNIGSVVMSANATPGQLDDVAKRLNVRIKSRPQDRASWYYLALTHFKAERFSDAAEAFAMVQAPGDGPLLDVDVHWAQAAFLAAGGILDADARMVVDRIQTYRSDHPSVLELLTLDAVQRRQHERVVSYSDRALRQEISESQRDFFERGLVTARAQLSSARPHLDVFVDVRAIPMEFSWLLVYARAEKAGPPLAVVKRPLDGRDSFNVTLDDAVSMDPTRPISSVDHVYVVARLSVTGTANAHPGDMERRSEILTPDGATVRFSFADDLGVIESN</sequence>
<feature type="domain" description="Cytochrome c-type biogenesis protein H Ig-like" evidence="3">
    <location>
        <begin position="292"/>
        <end position="369"/>
    </location>
</feature>
<evidence type="ECO:0000259" key="3">
    <source>
        <dbReference type="Pfam" id="PF23892"/>
    </source>
</evidence>
<keyword evidence="2" id="KW-0812">Transmembrane</keyword>
<name>A0A381PH89_9ZZZZ</name>
<reference evidence="4" key="1">
    <citation type="submission" date="2018-05" db="EMBL/GenBank/DDBJ databases">
        <authorList>
            <person name="Lanie J.A."/>
            <person name="Ng W.-L."/>
            <person name="Kazmierczak K.M."/>
            <person name="Andrzejewski T.M."/>
            <person name="Davidsen T.M."/>
            <person name="Wayne K.J."/>
            <person name="Tettelin H."/>
            <person name="Glass J.I."/>
            <person name="Rusch D."/>
            <person name="Podicherti R."/>
            <person name="Tsui H.-C.T."/>
            <person name="Winkler M.E."/>
        </authorList>
    </citation>
    <scope>NUCLEOTIDE SEQUENCE</scope>
</reference>
<proteinExistence type="predicted"/>
<evidence type="ECO:0000313" key="4">
    <source>
        <dbReference type="EMBL" id="SUZ66376.1"/>
    </source>
</evidence>
<keyword evidence="2" id="KW-0472">Membrane</keyword>
<dbReference type="Pfam" id="PF23892">
    <property type="entry name" value="Ig_CycH"/>
    <property type="match status" value="1"/>
</dbReference>
<gene>
    <name evidence="4" type="ORF">METZ01_LOCUS19230</name>
</gene>
<dbReference type="NCBIfam" id="TIGR03142">
    <property type="entry name" value="cytochro_ccmI"/>
    <property type="match status" value="1"/>
</dbReference>
<keyword evidence="2" id="KW-1133">Transmembrane helix</keyword>
<accession>A0A381PH89</accession>
<dbReference type="Gene3D" id="1.25.40.10">
    <property type="entry name" value="Tetratricopeptide repeat domain"/>
    <property type="match status" value="1"/>
</dbReference>
<organism evidence="4">
    <name type="scientific">marine metagenome</name>
    <dbReference type="NCBI Taxonomy" id="408172"/>
    <lineage>
        <taxon>unclassified sequences</taxon>
        <taxon>metagenomes</taxon>
        <taxon>ecological metagenomes</taxon>
    </lineage>
</organism>
<keyword evidence="1" id="KW-0201">Cytochrome c-type biogenesis</keyword>
<dbReference type="GO" id="GO:0017004">
    <property type="term" value="P:cytochrome complex assembly"/>
    <property type="evidence" value="ECO:0007669"/>
    <property type="project" value="UniProtKB-KW"/>
</dbReference>
<evidence type="ECO:0000256" key="2">
    <source>
        <dbReference type="SAM" id="Phobius"/>
    </source>
</evidence>
<feature type="transmembrane region" description="Helical" evidence="2">
    <location>
        <begin position="84"/>
        <end position="105"/>
    </location>
</feature>
<evidence type="ECO:0000256" key="1">
    <source>
        <dbReference type="ARBA" id="ARBA00022748"/>
    </source>
</evidence>
<dbReference type="AlphaFoldDB" id="A0A381PH89"/>
<dbReference type="InterPro" id="IPR017560">
    <property type="entry name" value="Cyt_c_biogenesis_CcmI"/>
</dbReference>
<dbReference type="InterPro" id="IPR056412">
    <property type="entry name" value="Ig_CycH"/>
</dbReference>
<dbReference type="InterPro" id="IPR011990">
    <property type="entry name" value="TPR-like_helical_dom_sf"/>
</dbReference>